<feature type="domain" description="G-protein coupled receptors family 1 profile" evidence="17">
    <location>
        <begin position="46"/>
        <end position="310"/>
    </location>
</feature>
<reference evidence="18" key="2">
    <citation type="submission" date="2025-09" db="UniProtKB">
        <authorList>
            <consortium name="Ensembl"/>
        </authorList>
    </citation>
    <scope>IDENTIFICATION</scope>
</reference>
<dbReference type="PRINTS" id="PR00241">
    <property type="entry name" value="ANGIOTENSINR"/>
</dbReference>
<evidence type="ECO:0000256" key="10">
    <source>
        <dbReference type="ARBA" id="ARBA00023157"/>
    </source>
</evidence>
<dbReference type="InterPro" id="IPR050119">
    <property type="entry name" value="CCR1-9-like"/>
</dbReference>
<evidence type="ECO:0000259" key="17">
    <source>
        <dbReference type="PROSITE" id="PS50262"/>
    </source>
</evidence>
<dbReference type="AlphaFoldDB" id="A0A3B3TCG4"/>
<evidence type="ECO:0000256" key="12">
    <source>
        <dbReference type="ARBA" id="ARBA00023180"/>
    </source>
</evidence>
<dbReference type="GO" id="GO:0006955">
    <property type="term" value="P:immune response"/>
    <property type="evidence" value="ECO:0007669"/>
    <property type="project" value="TreeGrafter"/>
</dbReference>
<dbReference type="PROSITE" id="PS00237">
    <property type="entry name" value="G_PROTEIN_RECEP_F1_1"/>
    <property type="match status" value="1"/>
</dbReference>
<dbReference type="SUPFAM" id="SSF81321">
    <property type="entry name" value="Family A G protein-coupled receptor-like"/>
    <property type="match status" value="1"/>
</dbReference>
<dbReference type="GO" id="GO:0061371">
    <property type="term" value="P:determination of heart left/right asymmetry"/>
    <property type="evidence" value="ECO:0007669"/>
    <property type="project" value="UniProtKB-ARBA"/>
</dbReference>
<organism evidence="18 19">
    <name type="scientific">Paramormyrops kingsleyae</name>
    <dbReference type="NCBI Taxonomy" id="1676925"/>
    <lineage>
        <taxon>Eukaryota</taxon>
        <taxon>Metazoa</taxon>
        <taxon>Chordata</taxon>
        <taxon>Craniata</taxon>
        <taxon>Vertebrata</taxon>
        <taxon>Euteleostomi</taxon>
        <taxon>Actinopterygii</taxon>
        <taxon>Neopterygii</taxon>
        <taxon>Teleostei</taxon>
        <taxon>Osteoglossocephala</taxon>
        <taxon>Osteoglossomorpha</taxon>
        <taxon>Osteoglossiformes</taxon>
        <taxon>Mormyridae</taxon>
        <taxon>Paramormyrops</taxon>
    </lineage>
</organism>
<keyword evidence="6 15" id="KW-0812">Transmembrane</keyword>
<dbReference type="Ensembl" id="ENSPKIT00000021995.1">
    <property type="protein sequence ID" value="ENSPKIP00000040967.1"/>
    <property type="gene ID" value="ENSPKIG00000017716.1"/>
</dbReference>
<dbReference type="GO" id="GO:0035479">
    <property type="term" value="P:angioblast cell migration from lateral mesoderm to midline"/>
    <property type="evidence" value="ECO:0007669"/>
    <property type="project" value="UniProtKB-ARBA"/>
</dbReference>
<feature type="transmembrane region" description="Helical" evidence="16">
    <location>
        <begin position="284"/>
        <end position="313"/>
    </location>
</feature>
<evidence type="ECO:0000256" key="11">
    <source>
        <dbReference type="ARBA" id="ARBA00023170"/>
    </source>
</evidence>
<evidence type="ECO:0000256" key="13">
    <source>
        <dbReference type="ARBA" id="ARBA00023218"/>
    </source>
</evidence>
<evidence type="ECO:0000256" key="14">
    <source>
        <dbReference type="ARBA" id="ARBA00023224"/>
    </source>
</evidence>
<comment type="similarity">
    <text evidence="15">Belongs to the G-protein coupled receptor 1 family.</text>
</comment>
<protein>
    <submittedName>
        <fullName evidence="18">Apelin receptor b</fullName>
    </submittedName>
</protein>
<evidence type="ECO:0000256" key="2">
    <source>
        <dbReference type="ARBA" id="ARBA00004236"/>
    </source>
</evidence>
<name>A0A3B3TCG4_9TELE</name>
<feature type="transmembrane region" description="Helical" evidence="16">
    <location>
        <begin position="245"/>
        <end position="264"/>
    </location>
</feature>
<keyword evidence="14 15" id="KW-0807">Transducer</keyword>
<feature type="transmembrane region" description="Helical" evidence="16">
    <location>
        <begin position="196"/>
        <end position="224"/>
    </location>
</feature>
<dbReference type="GO" id="GO:0009897">
    <property type="term" value="C:external side of plasma membrane"/>
    <property type="evidence" value="ECO:0007669"/>
    <property type="project" value="TreeGrafter"/>
</dbReference>
<evidence type="ECO:0000256" key="4">
    <source>
        <dbReference type="ARBA" id="ARBA00022475"/>
    </source>
</evidence>
<dbReference type="PANTHER" id="PTHR10489:SF953">
    <property type="entry name" value="APELIN RECEPTOR"/>
    <property type="match status" value="1"/>
</dbReference>
<evidence type="ECO:0000256" key="9">
    <source>
        <dbReference type="ARBA" id="ARBA00023136"/>
    </source>
</evidence>
<dbReference type="FunFam" id="1.20.1070.10:FF:000106">
    <property type="entry name" value="Apelin receptor a"/>
    <property type="match status" value="1"/>
</dbReference>
<keyword evidence="3" id="KW-0217">Developmental protein</keyword>
<evidence type="ECO:0000256" key="7">
    <source>
        <dbReference type="ARBA" id="ARBA00022989"/>
    </source>
</evidence>
<evidence type="ECO:0000256" key="8">
    <source>
        <dbReference type="ARBA" id="ARBA00023040"/>
    </source>
</evidence>
<dbReference type="Gene3D" id="1.20.1070.10">
    <property type="entry name" value="Rhodopsin 7-helix transmembrane proteins"/>
    <property type="match status" value="1"/>
</dbReference>
<keyword evidence="11 15" id="KW-0675">Receptor</keyword>
<feature type="transmembrane region" description="Helical" evidence="16">
    <location>
        <begin position="107"/>
        <end position="125"/>
    </location>
</feature>
<feature type="transmembrane region" description="Helical" evidence="16">
    <location>
        <begin position="146"/>
        <end position="167"/>
    </location>
</feature>
<dbReference type="GO" id="GO:0007204">
    <property type="term" value="P:positive regulation of cytosolic calcium ion concentration"/>
    <property type="evidence" value="ECO:0007669"/>
    <property type="project" value="TreeGrafter"/>
</dbReference>
<dbReference type="Proteomes" id="UP000261540">
    <property type="component" value="Unplaced"/>
</dbReference>
<evidence type="ECO:0000256" key="5">
    <source>
        <dbReference type="ARBA" id="ARBA00022657"/>
    </source>
</evidence>
<evidence type="ECO:0000256" key="16">
    <source>
        <dbReference type="SAM" id="Phobius"/>
    </source>
</evidence>
<keyword evidence="19" id="KW-1185">Reference proteome</keyword>
<dbReference type="GO" id="GO:0019957">
    <property type="term" value="F:C-C chemokine binding"/>
    <property type="evidence" value="ECO:0007669"/>
    <property type="project" value="TreeGrafter"/>
</dbReference>
<dbReference type="GO" id="GO:0030593">
    <property type="term" value="P:neutrophil chemotaxis"/>
    <property type="evidence" value="ECO:0007669"/>
    <property type="project" value="TreeGrafter"/>
</dbReference>
<keyword evidence="12" id="KW-0325">Glycoprotein</keyword>
<keyword evidence="8 15" id="KW-0297">G-protein coupled receptor</keyword>
<evidence type="ECO:0000313" key="19">
    <source>
        <dbReference type="Proteomes" id="UP000261540"/>
    </source>
</evidence>
<keyword evidence="5" id="KW-0037">Angiogenesis</keyword>
<evidence type="ECO:0000256" key="3">
    <source>
        <dbReference type="ARBA" id="ARBA00022473"/>
    </source>
</evidence>
<comment type="subcellular location">
    <subcellularLocation>
        <location evidence="2">Cell membrane</location>
    </subcellularLocation>
    <subcellularLocation>
        <location evidence="1">Membrane</location>
        <topology evidence="1">Multi-pass membrane protein</topology>
    </subcellularLocation>
</comment>
<dbReference type="GO" id="GO:0016493">
    <property type="term" value="F:C-C chemokine receptor activity"/>
    <property type="evidence" value="ECO:0007669"/>
    <property type="project" value="TreeGrafter"/>
</dbReference>
<feature type="transmembrane region" description="Helical" evidence="16">
    <location>
        <begin position="67"/>
        <end position="87"/>
    </location>
</feature>
<keyword evidence="13" id="KW-0306">Gastrulation</keyword>
<proteinExistence type="inferred from homology"/>
<evidence type="ECO:0000256" key="6">
    <source>
        <dbReference type="ARBA" id="ARBA00022692"/>
    </source>
</evidence>
<keyword evidence="9 16" id="KW-0472">Membrane</keyword>
<dbReference type="GO" id="GO:0001702">
    <property type="term" value="P:gastrulation with mouth forming second"/>
    <property type="evidence" value="ECO:0007669"/>
    <property type="project" value="UniProtKB-ARBA"/>
</dbReference>
<evidence type="ECO:0000256" key="1">
    <source>
        <dbReference type="ARBA" id="ARBA00004141"/>
    </source>
</evidence>
<dbReference type="InterPro" id="IPR017452">
    <property type="entry name" value="GPCR_Rhodpsn_7TM"/>
</dbReference>
<dbReference type="PROSITE" id="PS50262">
    <property type="entry name" value="G_PROTEIN_RECEP_F1_2"/>
    <property type="match status" value="1"/>
</dbReference>
<evidence type="ECO:0000256" key="15">
    <source>
        <dbReference type="RuleBase" id="RU000688"/>
    </source>
</evidence>
<dbReference type="InterPro" id="IPR000248">
    <property type="entry name" value="ATII_rcpt"/>
</dbReference>
<dbReference type="GO" id="GO:0002040">
    <property type="term" value="P:sprouting angiogenesis"/>
    <property type="evidence" value="ECO:0007669"/>
    <property type="project" value="UniProtKB-ARBA"/>
</dbReference>
<dbReference type="InterPro" id="IPR000276">
    <property type="entry name" value="GPCR_Rhodpsn"/>
</dbReference>
<dbReference type="GeneTree" id="ENSGT01130000278303"/>
<dbReference type="GO" id="GO:0071910">
    <property type="term" value="P:determination of liver left/right asymmetry"/>
    <property type="evidence" value="ECO:0007669"/>
    <property type="project" value="UniProtKB-ARBA"/>
</dbReference>
<sequence length="354" mass="39318">MLPTPICMEGDYFEDNETSCEYAEWGPSYSLVPVLYMVIFILGLSGNGLVIITVWKSESKRRAADVYIGHLALADLTFVVTLPLWAVYTAFGYHWPFGVALCKISSYVVMLNMYASVFCLTCMSFDRYLAIVRPLPAGRPRSKGTMLGSLGAIWLLSVTLASPTLLFRTTLSDSHDRIICAMDFSPMMTDAGQEGMWIAGLSLSSTLLGFLLPFLAMTICYCFIGRAISLHFGAVHKEDQRRRRLLKIISALVAVFAVCWAPFHMLKTADALSYLQLAPSSCSFLSWLLTVLPYATCLAYVNSCLNPFLYAFFDLRFRTQCLQLLRLSKDAEAPVSSQSSQGHKCEGHTVATKV</sequence>
<dbReference type="PANTHER" id="PTHR10489">
    <property type="entry name" value="CELL ADHESION MOLECULE"/>
    <property type="match status" value="1"/>
</dbReference>
<dbReference type="GO" id="GO:0019722">
    <property type="term" value="P:calcium-mediated signaling"/>
    <property type="evidence" value="ECO:0007669"/>
    <property type="project" value="TreeGrafter"/>
</dbReference>
<keyword evidence="4" id="KW-1003">Cell membrane</keyword>
<evidence type="ECO:0000313" key="18">
    <source>
        <dbReference type="Ensembl" id="ENSPKIP00000040967.1"/>
    </source>
</evidence>
<dbReference type="GO" id="GO:0035987">
    <property type="term" value="P:endodermal cell differentiation"/>
    <property type="evidence" value="ECO:0007669"/>
    <property type="project" value="UniProtKB-ARBA"/>
</dbReference>
<dbReference type="GO" id="GO:1900107">
    <property type="term" value="P:regulation of nodal signaling pathway"/>
    <property type="evidence" value="ECO:0007669"/>
    <property type="project" value="UniProtKB-ARBA"/>
</dbReference>
<dbReference type="PRINTS" id="PR00237">
    <property type="entry name" value="GPCRRHODOPSN"/>
</dbReference>
<reference evidence="18" key="1">
    <citation type="submission" date="2025-08" db="UniProtKB">
        <authorList>
            <consortium name="Ensembl"/>
        </authorList>
    </citation>
    <scope>IDENTIFICATION</scope>
</reference>
<accession>A0A3B3TCG4</accession>
<keyword evidence="7 16" id="KW-1133">Transmembrane helix</keyword>
<feature type="transmembrane region" description="Helical" evidence="16">
    <location>
        <begin position="34"/>
        <end position="55"/>
    </location>
</feature>
<dbReference type="STRING" id="1676925.ENSPKIP00000040967"/>
<dbReference type="GO" id="GO:0060182">
    <property type="term" value="F:apelin receptor activity"/>
    <property type="evidence" value="ECO:0007669"/>
    <property type="project" value="UniProtKB-ARBA"/>
</dbReference>
<dbReference type="Pfam" id="PF00001">
    <property type="entry name" value="7tm_1"/>
    <property type="match status" value="1"/>
</dbReference>
<keyword evidence="10" id="KW-1015">Disulfide bond</keyword>